<dbReference type="InterPro" id="IPR001930">
    <property type="entry name" value="Peptidase_M1"/>
</dbReference>
<dbReference type="SUPFAM" id="SSF55486">
    <property type="entry name" value="Metalloproteases ('zincins'), catalytic domain"/>
    <property type="match status" value="1"/>
</dbReference>
<evidence type="ECO:0000259" key="9">
    <source>
        <dbReference type="Pfam" id="PF01433"/>
    </source>
</evidence>
<feature type="domain" description="ERAP1-like C-terminal" evidence="10">
    <location>
        <begin position="435"/>
        <end position="578"/>
    </location>
</feature>
<dbReference type="PANTHER" id="PTHR11533">
    <property type="entry name" value="PROTEASE M1 ZINC METALLOPROTEASE"/>
    <property type="match status" value="1"/>
</dbReference>
<evidence type="ECO:0000313" key="12">
    <source>
        <dbReference type="WBParaSite" id="jg6514"/>
    </source>
</evidence>
<protein>
    <submittedName>
        <fullName evidence="12">Aminopeptidase</fullName>
    </submittedName>
</protein>
<dbReference type="InterPro" id="IPR024571">
    <property type="entry name" value="ERAP1-like_C_dom"/>
</dbReference>
<feature type="domain" description="Peptidase M1 membrane alanine aminopeptidase" evidence="9">
    <location>
        <begin position="181"/>
        <end position="321"/>
    </location>
</feature>
<dbReference type="GO" id="GO:0008270">
    <property type="term" value="F:zinc ion binding"/>
    <property type="evidence" value="ECO:0007669"/>
    <property type="project" value="InterPro"/>
</dbReference>
<sequence>MAFHSLTNDAFKFVIEKCGAVQAFDWRYYELRVVCCQRISSECLKTNFRSFRNYEKTDYLKLYCTEIDIKRAALELENGNVLNDLKLEFDKKWTLLTINDKMQGFLDLHIRIPLGMKSFWRIPSLRALMRVPPFHAGMSRSTKQSSISMEIRQHSTHVLLFGGFRFGGVRIHSSKKDQGAFALDLAGKCLDYYSEWFGIPCPLPKCDLIAIPDFCMGAMENWGLVTYREVCLLVDQLKSSTRGKQGVALTVAHELGHFWFGNLVTMKWWTDLWLKEGFASFMEYMAVDKLCPEFNIWRSFLDYEVASGFSLDSMRNSHPIEDVNALMSSWTKQMGKLPLVSVEQEVEGKERVLKLQQARFIADGGADEMKLFVAGPHRNNFCTDPSKPVSKLLFTKKKDVFTVNDLKPTDWIRLIFLSPSYFYFLFLDECWNFWFYRVHYSDEMLGALLRAVESKQMLVADRFGLAQDLFALVESGKIAVSSFLKFVAASSNEDEYIVWTAVDGGSPVSRTAWSQSSKVSDGNRIKTKILRAQANNRTSLKKFDDDADLIPDLRKVVFGCAGRSNDKERSAKLQKIFDTCGFSEVENLVSLLWLRRQTGCEKHEVITKEIWLSEQFIVPMCTKKSSSSQSSEAFVADFESFCKDSFDSHEIEVLDRPIKQIVESIRLNVKLLKENAVDMKSFLTTHGQMMK</sequence>
<organism evidence="11 12">
    <name type="scientific">Ditylenchus dipsaci</name>
    <dbReference type="NCBI Taxonomy" id="166011"/>
    <lineage>
        <taxon>Eukaryota</taxon>
        <taxon>Metazoa</taxon>
        <taxon>Ecdysozoa</taxon>
        <taxon>Nematoda</taxon>
        <taxon>Chromadorea</taxon>
        <taxon>Rhabditida</taxon>
        <taxon>Tylenchina</taxon>
        <taxon>Tylenchomorpha</taxon>
        <taxon>Sphaerularioidea</taxon>
        <taxon>Anguinidae</taxon>
        <taxon>Anguininae</taxon>
        <taxon>Ditylenchus</taxon>
    </lineage>
</organism>
<evidence type="ECO:0000313" key="11">
    <source>
        <dbReference type="Proteomes" id="UP000887574"/>
    </source>
</evidence>
<dbReference type="GO" id="GO:0008237">
    <property type="term" value="F:metallopeptidase activity"/>
    <property type="evidence" value="ECO:0007669"/>
    <property type="project" value="UniProtKB-KW"/>
</dbReference>
<dbReference type="Proteomes" id="UP000887574">
    <property type="component" value="Unplaced"/>
</dbReference>
<evidence type="ECO:0000256" key="4">
    <source>
        <dbReference type="ARBA" id="ARBA00022670"/>
    </source>
</evidence>
<evidence type="ECO:0000256" key="2">
    <source>
        <dbReference type="ARBA" id="ARBA00010136"/>
    </source>
</evidence>
<keyword evidence="4" id="KW-0645">Protease</keyword>
<keyword evidence="5" id="KW-0479">Metal-binding</keyword>
<evidence type="ECO:0000256" key="7">
    <source>
        <dbReference type="ARBA" id="ARBA00022833"/>
    </source>
</evidence>
<keyword evidence="7" id="KW-0862">Zinc</keyword>
<dbReference type="InterPro" id="IPR050344">
    <property type="entry name" value="Peptidase_M1_aminopeptidases"/>
</dbReference>
<reference evidence="12" key="1">
    <citation type="submission" date="2022-11" db="UniProtKB">
        <authorList>
            <consortium name="WormBaseParasite"/>
        </authorList>
    </citation>
    <scope>IDENTIFICATION</scope>
</reference>
<evidence type="ECO:0000256" key="5">
    <source>
        <dbReference type="ARBA" id="ARBA00022723"/>
    </source>
</evidence>
<keyword evidence="11" id="KW-1185">Reference proteome</keyword>
<comment type="cofactor">
    <cofactor evidence="1">
        <name>Zn(2+)</name>
        <dbReference type="ChEBI" id="CHEBI:29105"/>
    </cofactor>
</comment>
<dbReference type="InterPro" id="IPR027268">
    <property type="entry name" value="Peptidase_M4/M1_CTD_sf"/>
</dbReference>
<dbReference type="AlphaFoldDB" id="A0A915EHW9"/>
<dbReference type="PANTHER" id="PTHR11533:SF174">
    <property type="entry name" value="PUROMYCIN-SENSITIVE AMINOPEPTIDASE-RELATED"/>
    <property type="match status" value="1"/>
</dbReference>
<keyword evidence="6" id="KW-0378">Hydrolase</keyword>
<dbReference type="Pfam" id="PF11838">
    <property type="entry name" value="ERAP1_C"/>
    <property type="match status" value="1"/>
</dbReference>
<evidence type="ECO:0000256" key="6">
    <source>
        <dbReference type="ARBA" id="ARBA00022801"/>
    </source>
</evidence>
<dbReference type="GO" id="GO:0006508">
    <property type="term" value="P:proteolysis"/>
    <property type="evidence" value="ECO:0007669"/>
    <property type="project" value="UniProtKB-KW"/>
</dbReference>
<evidence type="ECO:0000256" key="3">
    <source>
        <dbReference type="ARBA" id="ARBA00022438"/>
    </source>
</evidence>
<dbReference type="Pfam" id="PF01433">
    <property type="entry name" value="Peptidase_M1"/>
    <property type="match status" value="1"/>
</dbReference>
<keyword evidence="8" id="KW-0482">Metalloprotease</keyword>
<keyword evidence="3" id="KW-0031">Aminopeptidase</keyword>
<evidence type="ECO:0000259" key="10">
    <source>
        <dbReference type="Pfam" id="PF11838"/>
    </source>
</evidence>
<dbReference type="WBParaSite" id="jg6514">
    <property type="protein sequence ID" value="jg6514"/>
    <property type="gene ID" value="jg6514"/>
</dbReference>
<proteinExistence type="inferred from homology"/>
<dbReference type="PRINTS" id="PR00756">
    <property type="entry name" value="ALADIPTASE"/>
</dbReference>
<name>A0A915EHW9_9BILA</name>
<evidence type="ECO:0000256" key="8">
    <source>
        <dbReference type="ARBA" id="ARBA00023049"/>
    </source>
</evidence>
<dbReference type="InterPro" id="IPR014782">
    <property type="entry name" value="Peptidase_M1_dom"/>
</dbReference>
<accession>A0A915EHW9</accession>
<comment type="similarity">
    <text evidence="2">Belongs to the peptidase M1 family.</text>
</comment>
<evidence type="ECO:0000256" key="1">
    <source>
        <dbReference type="ARBA" id="ARBA00001947"/>
    </source>
</evidence>
<dbReference type="Gene3D" id="1.10.390.10">
    <property type="entry name" value="Neutral Protease Domain 2"/>
    <property type="match status" value="1"/>
</dbReference>
<dbReference type="Gene3D" id="1.25.50.20">
    <property type="match status" value="1"/>
</dbReference>